<dbReference type="EMBL" id="WMEX01000007">
    <property type="protein sequence ID" value="MYL27633.1"/>
    <property type="molecule type" value="Genomic_DNA"/>
</dbReference>
<evidence type="ECO:0008006" key="4">
    <source>
        <dbReference type="Google" id="ProtNLM"/>
    </source>
</evidence>
<evidence type="ECO:0000313" key="2">
    <source>
        <dbReference type="EMBL" id="MYL27633.1"/>
    </source>
</evidence>
<keyword evidence="3" id="KW-1185">Reference proteome</keyword>
<protein>
    <recommendedName>
        <fullName evidence="4">MSHA biogenesis protein MshP</fullName>
    </recommendedName>
</protein>
<keyword evidence="1" id="KW-1133">Transmembrane helix</keyword>
<keyword evidence="1" id="KW-0812">Transmembrane</keyword>
<sequence>MFPDSRPIQFQGRRSSQGGAGLVMAIFLITVMALIVSTIAQLQQTTGEAEALDIQSTRAYYAAESGAQLAMTLQDEGEGCGFGTRTFDGFSNGLRDCEADVKCTDLSTQEKVFRIESHGQCGSGADLASRTVEVLAR</sequence>
<dbReference type="Proteomes" id="UP000460751">
    <property type="component" value="Unassembled WGS sequence"/>
</dbReference>
<feature type="transmembrane region" description="Helical" evidence="1">
    <location>
        <begin position="20"/>
        <end position="40"/>
    </location>
</feature>
<evidence type="ECO:0000256" key="1">
    <source>
        <dbReference type="SAM" id="Phobius"/>
    </source>
</evidence>
<gene>
    <name evidence="2" type="ORF">GLW01_12635</name>
</gene>
<dbReference type="AlphaFoldDB" id="A0A9X4YE96"/>
<accession>A0A9X4YE96</accession>
<name>A0A9X4YE96_9GAMM</name>
<comment type="caution">
    <text evidence="2">The sequence shown here is derived from an EMBL/GenBank/DDBJ whole genome shotgun (WGS) entry which is preliminary data.</text>
</comment>
<dbReference type="OrthoDB" id="6118616at2"/>
<proteinExistence type="predicted"/>
<reference evidence="2 3" key="1">
    <citation type="submission" date="2019-11" db="EMBL/GenBank/DDBJ databases">
        <title>Genome sequences of 17 halophilic strains isolated from different environments.</title>
        <authorList>
            <person name="Furrow R.E."/>
        </authorList>
    </citation>
    <scope>NUCLEOTIDE SEQUENCE [LARGE SCALE GENOMIC DNA]</scope>
    <source>
        <strain evidence="2 3">22507_15_FS</strain>
    </source>
</reference>
<evidence type="ECO:0000313" key="3">
    <source>
        <dbReference type="Proteomes" id="UP000460751"/>
    </source>
</evidence>
<keyword evidence="1" id="KW-0472">Membrane</keyword>
<dbReference type="RefSeq" id="WP_151440429.1">
    <property type="nucleotide sequence ID" value="NZ_WMEX01000007.1"/>
</dbReference>
<organism evidence="2 3">
    <name type="scientific">Vreelandella halophila</name>
    <dbReference type="NCBI Taxonomy" id="86177"/>
    <lineage>
        <taxon>Bacteria</taxon>
        <taxon>Pseudomonadati</taxon>
        <taxon>Pseudomonadota</taxon>
        <taxon>Gammaproteobacteria</taxon>
        <taxon>Oceanospirillales</taxon>
        <taxon>Halomonadaceae</taxon>
        <taxon>Vreelandella</taxon>
    </lineage>
</organism>